<protein>
    <submittedName>
        <fullName evidence="2">tRNA(FMet)-specific endonuclease VapC</fullName>
    </submittedName>
</protein>
<dbReference type="Gene3D" id="3.40.50.1010">
    <property type="entry name" value="5'-nuclease"/>
    <property type="match status" value="1"/>
</dbReference>
<dbReference type="PATRIC" id="fig|1719120.3.peg.536"/>
<comment type="caution">
    <text evidence="2">The sequence shown here is derived from an EMBL/GenBank/DDBJ whole genome shotgun (WGS) entry which is preliminary data.</text>
</comment>
<sequence length="136" mass="15756">MIFVDTSAFLALVNEKDNNHVAAKQFLEEIKNGKIRVKKIITSDYIIDETLTRIRYSVGHKEAVEWGKDILASKVIEKIEIQREIFGLAWELFQTYEDKKLSFTDCTSFALMKKKGIEKVFSFDEDFARLGFVLIP</sequence>
<keyword evidence="2" id="KW-0378">Hydrolase</keyword>
<reference evidence="2 3" key="1">
    <citation type="submission" date="2015-09" db="EMBL/GenBank/DDBJ databases">
        <title>A metagenomics-based metabolic model of nitrate-dependent anaerobic oxidation of methane by Methanoperedens-like archaea.</title>
        <authorList>
            <person name="Arshad A."/>
            <person name="Speth D.R."/>
            <person name="De Graaf R.M."/>
            <person name="Op Den Camp H.J."/>
            <person name="Jetten M.S."/>
            <person name="Welte C.U."/>
        </authorList>
    </citation>
    <scope>NUCLEOTIDE SEQUENCE [LARGE SCALE GENOMIC DNA]</scope>
</reference>
<keyword evidence="2" id="KW-0540">Nuclease</keyword>
<dbReference type="InterPro" id="IPR039018">
    <property type="entry name" value="VapC20-like"/>
</dbReference>
<evidence type="ECO:0000313" key="2">
    <source>
        <dbReference type="EMBL" id="KPQ44912.1"/>
    </source>
</evidence>
<dbReference type="PANTHER" id="PTHR42188:SF1">
    <property type="entry name" value="23S RRNA-SPECIFIC ENDONUCLEASE VAPC20"/>
    <property type="match status" value="1"/>
</dbReference>
<gene>
    <name evidence="2" type="primary">vapC_2</name>
    <name evidence="2" type="ORF">MPEBLZ_00495</name>
</gene>
<evidence type="ECO:0000259" key="1">
    <source>
        <dbReference type="Pfam" id="PF01850"/>
    </source>
</evidence>
<keyword evidence="2" id="KW-0255">Endonuclease</keyword>
<organism evidence="2 3">
    <name type="scientific">Candidatus Methanoperedens nitratireducens</name>
    <dbReference type="NCBI Taxonomy" id="1392998"/>
    <lineage>
        <taxon>Archaea</taxon>
        <taxon>Methanobacteriati</taxon>
        <taxon>Methanobacteriota</taxon>
        <taxon>Stenosarchaea group</taxon>
        <taxon>Methanomicrobia</taxon>
        <taxon>Methanosarcinales</taxon>
        <taxon>ANME-2 cluster</taxon>
        <taxon>Candidatus Methanoperedentaceae</taxon>
        <taxon>Candidatus Methanoperedens</taxon>
    </lineage>
</organism>
<dbReference type="GO" id="GO:0004521">
    <property type="term" value="F:RNA endonuclease activity"/>
    <property type="evidence" value="ECO:0007669"/>
    <property type="project" value="InterPro"/>
</dbReference>
<dbReference type="InterPro" id="IPR002716">
    <property type="entry name" value="PIN_dom"/>
</dbReference>
<dbReference type="Proteomes" id="UP000050360">
    <property type="component" value="Unassembled WGS sequence"/>
</dbReference>
<dbReference type="EMBL" id="LKCM01000042">
    <property type="protein sequence ID" value="KPQ44912.1"/>
    <property type="molecule type" value="Genomic_DNA"/>
</dbReference>
<dbReference type="GO" id="GO:0016075">
    <property type="term" value="P:rRNA catabolic process"/>
    <property type="evidence" value="ECO:0007669"/>
    <property type="project" value="TreeGrafter"/>
</dbReference>
<dbReference type="PANTHER" id="PTHR42188">
    <property type="entry name" value="23S RRNA-SPECIFIC ENDONUCLEASE VAPC20"/>
    <property type="match status" value="1"/>
</dbReference>
<dbReference type="Pfam" id="PF01850">
    <property type="entry name" value="PIN"/>
    <property type="match status" value="1"/>
</dbReference>
<feature type="domain" description="PIN" evidence="1">
    <location>
        <begin position="2"/>
        <end position="132"/>
    </location>
</feature>
<dbReference type="InterPro" id="IPR029060">
    <property type="entry name" value="PIN-like_dom_sf"/>
</dbReference>
<proteinExistence type="predicted"/>
<name>A0A0P7ZIN2_9EURY</name>
<accession>A0A0P7ZIN2</accession>
<dbReference type="AlphaFoldDB" id="A0A0P7ZIN2"/>
<evidence type="ECO:0000313" key="3">
    <source>
        <dbReference type="Proteomes" id="UP000050360"/>
    </source>
</evidence>
<dbReference type="SUPFAM" id="SSF88723">
    <property type="entry name" value="PIN domain-like"/>
    <property type="match status" value="1"/>
</dbReference>